<dbReference type="EMBL" id="CP069110">
    <property type="protein sequence ID" value="QSS60107.1"/>
    <property type="molecule type" value="Genomic_DNA"/>
</dbReference>
<reference evidence="1" key="1">
    <citation type="submission" date="2021-01" db="EMBL/GenBank/DDBJ databases">
        <title>Chromosome-level genome assembly of a human fungal pathogen reveals clustering of transcriptionally co-regulated genes.</title>
        <authorList>
            <person name="Voorhies M."/>
            <person name="Cohen S."/>
            <person name="Shea T.P."/>
            <person name="Petrus S."/>
            <person name="Munoz J.F."/>
            <person name="Poplawski S."/>
            <person name="Goldman W.E."/>
            <person name="Michael T."/>
            <person name="Cuomo C.A."/>
            <person name="Sil A."/>
            <person name="Beyhan S."/>
        </authorList>
    </citation>
    <scope>NUCLEOTIDE SEQUENCE</scope>
    <source>
        <strain evidence="1">WU24</strain>
    </source>
</reference>
<dbReference type="VEuPathDB" id="FungiDB:I7I51_04904"/>
<dbReference type="Proteomes" id="UP000663671">
    <property type="component" value="Chromosome 4"/>
</dbReference>
<gene>
    <name evidence="1" type="ORF">I7I51_04904</name>
</gene>
<name>A0A8A1M7C9_AJECA</name>
<sequence length="246" mass="27281">MPKVIRLMRLRKASSKGKLPPSLNSVFILTLKSSIVLVPEIGTTLPESWPFANKEWLSTLPGSGVGACIFAYEYASPFAGANYSWESVLILGYDLLQHLSDARSQPDPDMLVGRETCSTRSPMESVIGLNLNHHDTCLFTQSIGGEGLREFKNFIHESLHNAVHLVALRLEDHTALQFYFRINSPNYTFTLEIPEIVTSEMGEKPFLSDIRRTQGEASFNTITYKIEGNDRLGGFDGALLVDPSAS</sequence>
<evidence type="ECO:0000313" key="2">
    <source>
        <dbReference type="Proteomes" id="UP000663671"/>
    </source>
</evidence>
<evidence type="ECO:0000313" key="1">
    <source>
        <dbReference type="EMBL" id="QSS60107.1"/>
    </source>
</evidence>
<dbReference type="OrthoDB" id="4185609at2759"/>
<dbReference type="AlphaFoldDB" id="A0A8A1M7C9"/>
<protein>
    <submittedName>
        <fullName evidence="1">Tetratricopeptide repeat domain-containing protein</fullName>
    </submittedName>
</protein>
<proteinExistence type="predicted"/>
<accession>A0A8A1M7C9</accession>
<organism evidence="1 2">
    <name type="scientific">Ajellomyces capsulatus</name>
    <name type="common">Darling's disease fungus</name>
    <name type="synonym">Histoplasma capsulatum</name>
    <dbReference type="NCBI Taxonomy" id="5037"/>
    <lineage>
        <taxon>Eukaryota</taxon>
        <taxon>Fungi</taxon>
        <taxon>Dikarya</taxon>
        <taxon>Ascomycota</taxon>
        <taxon>Pezizomycotina</taxon>
        <taxon>Eurotiomycetes</taxon>
        <taxon>Eurotiomycetidae</taxon>
        <taxon>Onygenales</taxon>
        <taxon>Ajellomycetaceae</taxon>
        <taxon>Histoplasma</taxon>
    </lineage>
</organism>